<sequence length="632" mass="74501">MIEAIKEIGEYALKKEGKNIDEPLDILIDDPESDPKKPSYKKILVILIKKVGEKYDYIGVDIEEYKREKIDKYLYRQGSSKGTDITPTSRVTTIDSTFEKTKILPWFNNHQENSLDEGINLVNIGDCIRNNKEQILNELKEKHSEIDKKEKCVITLKIDGKYIGEYDIFRKILVEESKKGFYSKYGKISKAENEVCYVCNERKSVVCGFVDTYKFYTVDKIGFVSGGFNQKDAWKVYPVCLECALILTAGKKYVDGNLNFNFYGFNYHLIPKFINREDYEKKKDVFKLMEEQQDPKFKRRDVKRLTQDEKEILELMSKEENYMNMNFMFYEARKGPDGSVFNILLYIEDILPSRLKTLFDVKSKIDKIDIFKECLVPVFENKKKTGETSMEFNFGVVRTFFLKISKNRTYNKYFLDIVNKIFTKKPVDYDFLLQFIMQKIRNEFVNDYSTKISTLKGFMLLNYLNKLEILKNNKKNIGILKMEPNTSNVREDDTLEKKEEIQQKSDALFKEFANFFDSEAKKAIFLEGVLAQFLLNIQYQERKATPFRVKLKGLKLNEKEIKTLLPEIQNKLEEYGKNYYRTMESIISNYFVSAGNKWKLTNYEISFYFVLGMNLSNKFKSKKEEENKNDNE</sequence>
<reference evidence="2" key="1">
    <citation type="submission" date="2019-11" db="EMBL/GenBank/DDBJ databases">
        <title>Lipid analysis of CO2-rich subsurface aquifers suggests an autotrophy-based deep biosphere with lysolipids enriched in CPR bacteria.</title>
        <authorList>
            <person name="Probst A.J."/>
            <person name="Elling F.J."/>
            <person name="Castelle C.J."/>
            <person name="Zhu Q."/>
            <person name="Elvert M."/>
            <person name="Birarda G."/>
            <person name="Holman H.-Y."/>
            <person name="Lane K.R."/>
            <person name="Ladd B."/>
            <person name="Ryan M.C."/>
            <person name="Woyke T."/>
            <person name="Hinrichs K.-U."/>
            <person name="Banfield J.F."/>
        </authorList>
    </citation>
    <scope>NUCLEOTIDE SEQUENCE</scope>
    <source>
        <strain evidence="1">CG_2015-01_33_1645</strain>
        <strain evidence="2">CG_2015-04_33_537</strain>
    </source>
</reference>
<name>A0A8J8CKK6_9ARCH</name>
<protein>
    <submittedName>
        <fullName evidence="2">TIGR02556 family CRISPR-associated protein</fullName>
    </submittedName>
</protein>
<dbReference type="EMBL" id="JAACVF010000037">
    <property type="protein sequence ID" value="NCN64724.1"/>
    <property type="molecule type" value="Genomic_DNA"/>
</dbReference>
<comment type="caution">
    <text evidence="2">The sequence shown here is derived from an EMBL/GenBank/DDBJ whole genome shotgun (WGS) entry which is preliminary data.</text>
</comment>
<dbReference type="Pfam" id="PF09484">
    <property type="entry name" value="Cas_TM1802"/>
    <property type="match status" value="1"/>
</dbReference>
<accession>A0A8J8CKK6</accession>
<dbReference type="InterPro" id="IPR013420">
    <property type="entry name" value="CRISPR-assoc_prot_Cas8b/Csh1_C"/>
</dbReference>
<evidence type="ECO:0000313" key="1">
    <source>
        <dbReference type="EMBL" id="NCN64724.1"/>
    </source>
</evidence>
<dbReference type="AlphaFoldDB" id="A0A8J8CKK6"/>
<dbReference type="EMBL" id="JAACQH010000066">
    <property type="protein sequence ID" value="NCS91472.1"/>
    <property type="molecule type" value="Genomic_DNA"/>
</dbReference>
<dbReference type="NCBIfam" id="TIGR02591">
    <property type="entry name" value="cas_Csh1"/>
    <property type="match status" value="1"/>
</dbReference>
<organism evidence="2 3">
    <name type="scientific">Candidatus Altarchaeum hamiconexum</name>
    <dbReference type="NCBI Taxonomy" id="1803513"/>
    <lineage>
        <taxon>Archaea</taxon>
        <taxon>Candidatus Altarchaeota</taxon>
        <taxon>Candidatus Altiarchaeia</taxon>
        <taxon>Candidatus Altarchaeales</taxon>
        <taxon>Candidatus Altarchaeaceae</taxon>
        <taxon>Candidatus Altarchaeum</taxon>
    </lineage>
</organism>
<evidence type="ECO:0000313" key="3">
    <source>
        <dbReference type="Proteomes" id="UP000738826"/>
    </source>
</evidence>
<dbReference type="NCBIfam" id="TIGR02556">
    <property type="entry name" value="cas_TM1802"/>
    <property type="match status" value="1"/>
</dbReference>
<dbReference type="InterPro" id="IPR013389">
    <property type="entry name" value="CRISPR-assoc_prot_Cas8b"/>
</dbReference>
<proteinExistence type="predicted"/>
<dbReference type="Proteomes" id="UP000738826">
    <property type="component" value="Unassembled WGS sequence"/>
</dbReference>
<evidence type="ECO:0000313" key="2">
    <source>
        <dbReference type="EMBL" id="NCS91472.1"/>
    </source>
</evidence>
<gene>
    <name evidence="2" type="ORF">GW779_03550</name>
    <name evidence="1" type="ORF">GW910_01425</name>
</gene>
<dbReference type="Proteomes" id="UP000768163">
    <property type="component" value="Unassembled WGS sequence"/>
</dbReference>